<dbReference type="Gene3D" id="3.20.20.370">
    <property type="entry name" value="Glycoside hydrolase/deacetylase"/>
    <property type="match status" value="1"/>
</dbReference>
<dbReference type="GO" id="GO:0005975">
    <property type="term" value="P:carbohydrate metabolic process"/>
    <property type="evidence" value="ECO:0007669"/>
    <property type="project" value="InterPro"/>
</dbReference>
<evidence type="ECO:0000313" key="1">
    <source>
        <dbReference type="EMBL" id="MBA8824370.1"/>
    </source>
</evidence>
<reference evidence="1 2" key="1">
    <citation type="submission" date="2020-07" db="EMBL/GenBank/DDBJ databases">
        <title>Sequencing the genomes of 1000 actinobacteria strains.</title>
        <authorList>
            <person name="Klenk H.-P."/>
        </authorList>
    </citation>
    <scope>NUCLEOTIDE SEQUENCE [LARGE SCALE GENOMIC DNA]</scope>
    <source>
        <strain evidence="1 2">DSM 45975</strain>
    </source>
</reference>
<evidence type="ECO:0000313" key="2">
    <source>
        <dbReference type="Proteomes" id="UP000569329"/>
    </source>
</evidence>
<keyword evidence="2" id="KW-1185">Reference proteome</keyword>
<dbReference type="SUPFAM" id="SSF88713">
    <property type="entry name" value="Glycoside hydrolase/deacetylase"/>
    <property type="match status" value="1"/>
</dbReference>
<dbReference type="EMBL" id="JACGWZ010000002">
    <property type="protein sequence ID" value="MBA8824370.1"/>
    <property type="molecule type" value="Genomic_DNA"/>
</dbReference>
<dbReference type="Proteomes" id="UP000569329">
    <property type="component" value="Unassembled WGS sequence"/>
</dbReference>
<dbReference type="InterPro" id="IPR005501">
    <property type="entry name" value="LamB/YcsF/PxpA-like"/>
</dbReference>
<name>A0A839DTX1_9PSEU</name>
<comment type="caution">
    <text evidence="1">The sequence shown here is derived from an EMBL/GenBank/DDBJ whole genome shotgun (WGS) entry which is preliminary data.</text>
</comment>
<sequence>MIRVSADSICVHGDSPGAVAAARAVREGLEADGVELAAFASPNVSG</sequence>
<dbReference type="Pfam" id="PF03746">
    <property type="entry name" value="LamB_YcsF"/>
    <property type="match status" value="1"/>
</dbReference>
<dbReference type="AlphaFoldDB" id="A0A839DTX1"/>
<gene>
    <name evidence="1" type="ORF">FHX42_001717</name>
</gene>
<organism evidence="1 2">
    <name type="scientific">Halosaccharopolyspora lacisalsi</name>
    <dbReference type="NCBI Taxonomy" id="1000566"/>
    <lineage>
        <taxon>Bacteria</taxon>
        <taxon>Bacillati</taxon>
        <taxon>Actinomycetota</taxon>
        <taxon>Actinomycetes</taxon>
        <taxon>Pseudonocardiales</taxon>
        <taxon>Pseudonocardiaceae</taxon>
        <taxon>Halosaccharopolyspora</taxon>
    </lineage>
</organism>
<proteinExistence type="predicted"/>
<protein>
    <submittedName>
        <fullName evidence="1">Lactam utilization protein B</fullName>
    </submittedName>
</protein>
<accession>A0A839DTX1</accession>
<dbReference type="InterPro" id="IPR011330">
    <property type="entry name" value="Glyco_hydro/deAcase_b/a-brl"/>
</dbReference>